<evidence type="ECO:0000256" key="1">
    <source>
        <dbReference type="ARBA" id="ARBA00005820"/>
    </source>
</evidence>
<evidence type="ECO:0000256" key="3">
    <source>
        <dbReference type="PROSITE-ProRule" id="PRU01091"/>
    </source>
</evidence>
<reference evidence="5 6" key="1">
    <citation type="journal article" date="2014" name="J. Biotechnol.">
        <title>Complete genome sequence of the actinobacterium Amycolatopsis japonica MG417-CF17(T) (=DSM 44213T) producing (S,S)-N,N'-ethylenediaminedisuccinic acid.</title>
        <authorList>
            <person name="Stegmann E."/>
            <person name="Albersmeier A."/>
            <person name="Spohn M."/>
            <person name="Gert H."/>
            <person name="Weber T."/>
            <person name="Wohlleben W."/>
            <person name="Kalinowski J."/>
            <person name="Ruckert C."/>
        </authorList>
    </citation>
    <scope>NUCLEOTIDE SEQUENCE [LARGE SCALE GENOMIC DNA]</scope>
    <source>
        <strain evidence="6">MG417-CF17 (DSM 44213)</strain>
    </source>
</reference>
<keyword evidence="6" id="KW-1185">Reference proteome</keyword>
<dbReference type="GO" id="GO:0000160">
    <property type="term" value="P:phosphorelay signal transduction system"/>
    <property type="evidence" value="ECO:0007669"/>
    <property type="project" value="InterPro"/>
</dbReference>
<dbReference type="STRING" id="208439.AJAP_32325"/>
<organism evidence="5 6">
    <name type="scientific">Amycolatopsis japonica</name>
    <dbReference type="NCBI Taxonomy" id="208439"/>
    <lineage>
        <taxon>Bacteria</taxon>
        <taxon>Bacillati</taxon>
        <taxon>Actinomycetota</taxon>
        <taxon>Actinomycetes</taxon>
        <taxon>Pseudonocardiales</taxon>
        <taxon>Pseudonocardiaceae</taxon>
        <taxon>Amycolatopsis</taxon>
        <taxon>Amycolatopsis japonica group</taxon>
    </lineage>
</organism>
<dbReference type="SUPFAM" id="SSF46894">
    <property type="entry name" value="C-terminal effector domain of the bipartite response regulators"/>
    <property type="match status" value="1"/>
</dbReference>
<proteinExistence type="inferred from homology"/>
<feature type="DNA-binding region" description="OmpR/PhoB-type" evidence="3">
    <location>
        <begin position="1"/>
        <end position="86"/>
    </location>
</feature>
<keyword evidence="2 3" id="KW-0238">DNA-binding</keyword>
<evidence type="ECO:0000259" key="4">
    <source>
        <dbReference type="PROSITE" id="PS51755"/>
    </source>
</evidence>
<dbReference type="InterPro" id="IPR011990">
    <property type="entry name" value="TPR-like_helical_dom_sf"/>
</dbReference>
<dbReference type="Pfam" id="PF25872">
    <property type="entry name" value="HTH_77"/>
    <property type="match status" value="1"/>
</dbReference>
<dbReference type="AlphaFoldDB" id="A0A075V443"/>
<dbReference type="Gene3D" id="1.25.40.10">
    <property type="entry name" value="Tetratricopeptide repeat domain"/>
    <property type="match status" value="2"/>
</dbReference>
<dbReference type="InterPro" id="IPR016032">
    <property type="entry name" value="Sig_transdc_resp-reg_C-effctor"/>
</dbReference>
<dbReference type="InterPro" id="IPR058852">
    <property type="entry name" value="HTH_77"/>
</dbReference>
<protein>
    <recommendedName>
        <fullName evidence="4">OmpR/PhoB-type domain-containing protein</fullName>
    </recommendedName>
</protein>
<dbReference type="Pfam" id="PF00486">
    <property type="entry name" value="Trans_reg_C"/>
    <property type="match status" value="1"/>
</dbReference>
<dbReference type="PANTHER" id="PTHR47691">
    <property type="entry name" value="REGULATOR-RELATED"/>
    <property type="match status" value="1"/>
</dbReference>
<dbReference type="EMBL" id="CP008953">
    <property type="protein sequence ID" value="AIG79279.1"/>
    <property type="molecule type" value="Genomic_DNA"/>
</dbReference>
<dbReference type="PROSITE" id="PS51755">
    <property type="entry name" value="OMPR_PHOB"/>
    <property type="match status" value="1"/>
</dbReference>
<dbReference type="eggNOG" id="COG3629">
    <property type="taxonomic scope" value="Bacteria"/>
</dbReference>
<evidence type="ECO:0000313" key="6">
    <source>
        <dbReference type="Proteomes" id="UP000028492"/>
    </source>
</evidence>
<dbReference type="GO" id="GO:0006355">
    <property type="term" value="P:regulation of DNA-templated transcription"/>
    <property type="evidence" value="ECO:0007669"/>
    <property type="project" value="InterPro"/>
</dbReference>
<dbReference type="eggNOG" id="COG3903">
    <property type="taxonomic scope" value="Bacteria"/>
</dbReference>
<dbReference type="Pfam" id="PF03704">
    <property type="entry name" value="BTAD"/>
    <property type="match status" value="1"/>
</dbReference>
<dbReference type="SMART" id="SM00862">
    <property type="entry name" value="Trans_reg_C"/>
    <property type="match status" value="1"/>
</dbReference>
<dbReference type="HOGENOM" id="CLU_004665_1_3_11"/>
<dbReference type="GO" id="GO:0003677">
    <property type="term" value="F:DNA binding"/>
    <property type="evidence" value="ECO:0007669"/>
    <property type="project" value="UniProtKB-UniRule"/>
</dbReference>
<dbReference type="PANTHER" id="PTHR47691:SF3">
    <property type="entry name" value="HTH-TYPE TRANSCRIPTIONAL REGULATOR RV0890C-RELATED"/>
    <property type="match status" value="1"/>
</dbReference>
<dbReference type="Proteomes" id="UP000028492">
    <property type="component" value="Chromosome"/>
</dbReference>
<comment type="similarity">
    <text evidence="1">Belongs to the AfsR/DnrI/RedD regulatory family.</text>
</comment>
<dbReference type="SUPFAM" id="SSF52540">
    <property type="entry name" value="P-loop containing nucleoside triphosphate hydrolases"/>
    <property type="match status" value="1"/>
</dbReference>
<dbReference type="CDD" id="cd15831">
    <property type="entry name" value="BTAD"/>
    <property type="match status" value="1"/>
</dbReference>
<dbReference type="InterPro" id="IPR036388">
    <property type="entry name" value="WH-like_DNA-bd_sf"/>
</dbReference>
<accession>A0A075V443</accession>
<evidence type="ECO:0000313" key="5">
    <source>
        <dbReference type="EMBL" id="AIG79279.1"/>
    </source>
</evidence>
<sequence>MLGPFEVHTDDGGLADVPGARLRGLLIALALEPGRVVPKATLVDWIWGEQPPADATNALQRLVSRLRKVLPDGVVEGQTDGYRLKVAPEDVDAVRFERLIEQARGDEEPRRLREALGLWRGAAMQDVGLQDSGAFDAAVTRLEGLRLTALEDRFDAELDLGHGANLVTELTDLVAAHPLRERLVAALLRALAATGRDTEALLVYQRTREALADALGVDPSPELSAVHVQLLRGELGRREENRKTNVRAELTSFVGKDDDVAKVRELVAERRLTTLIGPGGSGKTRLATETARAVLGDLPDGAWLVELAAIGPDDDVAQATLAALGLRDALLGDSSNAEPAERVVAAIRDREVLLILDNCEHVIEAAAAFAHRVLGECRRLRILATSREPLGITGETLWHVVPLAVPDRHAAPGEIESSPAVRLLRDRASAVRKDFVADKTTLDTMARVCRILDGMPLAIELAAARLRTMSVEQLANRLDDRFRLLTGGSRTALPRHRTLRAMVDWSWELLSDAERTVLCRLSVFSGGASLEAAERVCVSEAVEEYEVLELLTALTEKSLLVSAGDEAPRYRMLGTIKEYAAQRLAEADGTLLARHAHLAYFTGLAEAAEPMLRQAEQLEWLAKLNAEHDNITAAMRGALTAGEAPEAMRLAAACGWYWWLSGHRTEGMELVSAAVKTPGEVPEEIAAVVYGLVSLFVSSGFADEHTAAKWIHESYRLGTRTEKKHPLLGLVVPLERMLAGDEALSAWEPVLADENPWVRALGRLHLGKMRVSLGHPGREADEYLEGALSEFRAIGERFGISFALTELADRLATRGEFATACEYYEQAVTVVTEVGSVEDLIRLRSRQAQLFWLMGDEEASAAAAADAERRAERVTWPGALGMFALSQAELLHWRGETEEAAKQLDFATTVMGDEAGLGHVRAITHDLRGYFTDDLGRSREHRQSAYQAASEVQYQPLIAHVLVGIADLALRQDDAEQAARLLGAADELRGLPDRSRPDVTRIDETVLRRLGEAKFAEAAREGAAADWKQLAEVTLAS</sequence>
<feature type="domain" description="OmpR/PhoB-type" evidence="4">
    <location>
        <begin position="1"/>
        <end position="86"/>
    </location>
</feature>
<dbReference type="PRINTS" id="PR00364">
    <property type="entry name" value="DISEASERSIST"/>
</dbReference>
<dbReference type="SUPFAM" id="SSF48452">
    <property type="entry name" value="TPR-like"/>
    <property type="match status" value="2"/>
</dbReference>
<gene>
    <name evidence="5" type="ORF">AJAP_32325</name>
</gene>
<dbReference type="SMART" id="SM01043">
    <property type="entry name" value="BTAD"/>
    <property type="match status" value="1"/>
</dbReference>
<dbReference type="Gene3D" id="1.10.10.10">
    <property type="entry name" value="Winged helix-like DNA-binding domain superfamily/Winged helix DNA-binding domain"/>
    <property type="match status" value="1"/>
</dbReference>
<evidence type="ECO:0000256" key="2">
    <source>
        <dbReference type="ARBA" id="ARBA00023125"/>
    </source>
</evidence>
<name>A0A075V443_9PSEU</name>
<dbReference type="InterPro" id="IPR005158">
    <property type="entry name" value="BTAD"/>
</dbReference>
<dbReference type="InterPro" id="IPR001867">
    <property type="entry name" value="OmpR/PhoB-type_DNA-bd"/>
</dbReference>
<dbReference type="KEGG" id="aja:AJAP_32325"/>
<dbReference type="InterPro" id="IPR027417">
    <property type="entry name" value="P-loop_NTPase"/>
</dbReference>